<gene>
    <name evidence="2" type="ORF">PA905_32200</name>
</gene>
<feature type="compositionally biased region" description="Low complexity" evidence="1">
    <location>
        <begin position="46"/>
        <end position="60"/>
    </location>
</feature>
<accession>A0A4V0XUU3</accession>
<protein>
    <submittedName>
        <fullName evidence="2">Uncharacterized protein</fullName>
    </submittedName>
</protein>
<feature type="region of interest" description="Disordered" evidence="1">
    <location>
        <begin position="299"/>
        <end position="343"/>
    </location>
</feature>
<dbReference type="AlphaFoldDB" id="A0A4V0XUU3"/>
<feature type="compositionally biased region" description="Pro residues" evidence="1">
    <location>
        <begin position="304"/>
        <end position="327"/>
    </location>
</feature>
<reference evidence="3" key="1">
    <citation type="submission" date="2019-02" db="EMBL/GenBank/DDBJ databases">
        <title>Draft genome sequence of Planktothrix agardhii NIES-905.</title>
        <authorList>
            <person name="Yamaguchi H."/>
            <person name="Suzuki S."/>
            <person name="Kawachi M."/>
        </authorList>
    </citation>
    <scope>NUCLEOTIDE SEQUENCE [LARGE SCALE GENOMIC DNA]</scope>
    <source>
        <strain evidence="3">CCAP 1459/11A</strain>
    </source>
</reference>
<comment type="caution">
    <text evidence="2">The sequence shown here is derived from an EMBL/GenBank/DDBJ whole genome shotgun (WGS) entry which is preliminary data.</text>
</comment>
<evidence type="ECO:0000313" key="3">
    <source>
        <dbReference type="Proteomes" id="UP000299794"/>
    </source>
</evidence>
<name>A0A4V0XUU3_PLAAG</name>
<sequence length="432" mass="48503">MRKIMTYHLSTFLRLTQKYLSSTGILPIILVSIICGCSFVEKPQATSSTPSPIATSTQTPSPSPQPDSFREAVSKAMKVAVNVQSAKSLEDWNEIARQWMEVIDLLKAVPSSSSNYEIAQKKIMEYQKNLDYATQQVSRLDPFNQATEKAKKAANLTQTAKSYDQWNQVLNLWQEAITLLNTISESHPQSSLARQKSTEYKTNLDYSQQQVIKNDPFSQGMAKAEETVQLQPYAILEADWNQVARSWQQAINFLKNVSQNHPQKDLANQKISEYSKNLTYAKQQANSMRQAAEIAIQSSSSIPEPAPQPSPPKPPASNQKPSPPKPPASNQKPNQLPPSNSARDFLEDYLNDVVNKGNYGYGYWCKSSKDLVSRLYSPRNYQILDVYDYSNIASAVVRIDSSTKGGFAVTQNWDFSLHQEAGKWCLALIMEK</sequence>
<feature type="region of interest" description="Disordered" evidence="1">
    <location>
        <begin position="46"/>
        <end position="69"/>
    </location>
</feature>
<evidence type="ECO:0000256" key="1">
    <source>
        <dbReference type="SAM" id="MobiDB-lite"/>
    </source>
</evidence>
<evidence type="ECO:0000313" key="2">
    <source>
        <dbReference type="EMBL" id="GDZ95039.1"/>
    </source>
</evidence>
<dbReference type="EMBL" id="BJCD01000051">
    <property type="protein sequence ID" value="GDZ95039.1"/>
    <property type="molecule type" value="Genomic_DNA"/>
</dbReference>
<dbReference type="Proteomes" id="UP000299794">
    <property type="component" value="Unassembled WGS sequence"/>
</dbReference>
<organism evidence="2 3">
    <name type="scientific">Planktothrix agardhii CCAP 1459/11A</name>
    <dbReference type="NCBI Taxonomy" id="282420"/>
    <lineage>
        <taxon>Bacteria</taxon>
        <taxon>Bacillati</taxon>
        <taxon>Cyanobacteriota</taxon>
        <taxon>Cyanophyceae</taxon>
        <taxon>Oscillatoriophycideae</taxon>
        <taxon>Oscillatoriales</taxon>
        <taxon>Microcoleaceae</taxon>
        <taxon>Planktothrix</taxon>
    </lineage>
</organism>
<proteinExistence type="predicted"/>